<keyword evidence="3" id="KW-0804">Transcription</keyword>
<dbReference type="InterPro" id="IPR050204">
    <property type="entry name" value="AraC_XylS_family_regulators"/>
</dbReference>
<feature type="domain" description="HTH araC/xylS-type" evidence="4">
    <location>
        <begin position="203"/>
        <end position="301"/>
    </location>
</feature>
<dbReference type="EMBL" id="WURB01000035">
    <property type="protein sequence ID" value="MXQ14476.1"/>
    <property type="molecule type" value="Genomic_DNA"/>
</dbReference>
<dbReference type="AlphaFoldDB" id="A0A7X3MWG0"/>
<dbReference type="Pfam" id="PF12833">
    <property type="entry name" value="HTH_18"/>
    <property type="match status" value="1"/>
</dbReference>
<evidence type="ECO:0000256" key="1">
    <source>
        <dbReference type="ARBA" id="ARBA00023015"/>
    </source>
</evidence>
<accession>A0A7X3MWG0</accession>
<dbReference type="PANTHER" id="PTHR46796:SF6">
    <property type="entry name" value="ARAC SUBFAMILY"/>
    <property type="match status" value="1"/>
</dbReference>
<dbReference type="PANTHER" id="PTHR46796">
    <property type="entry name" value="HTH-TYPE TRANSCRIPTIONAL ACTIVATOR RHAS-RELATED"/>
    <property type="match status" value="1"/>
</dbReference>
<keyword evidence="1" id="KW-0805">Transcription regulation</keyword>
<sequence length="302" mass="33047">MDHPAKLFNQFKARTASQAKESRLLDPIPPEAGPRLTTYRGAAVHCVRPPASETFVANGHFVAVGLAPSPGVSAGYGSDKLKTFNVTIGVIDLNPAHVESRWVWPSTLEYMHIGFGPESLAELAEQELDKGRVDLQPVRFGTVDQKALYLAQMLKAELSEREVANELYVDSLITLFGIHLLRTYAGSGKAPRAEGGLPAQKAKRVRDYLQQNFSRKVSVADLAVLCELSPGHFIRAFSITFGQSPYQYLLHLRLGAAEQLLAASDLPITEVAYLSGFSSQSHLTTAMRRYKGATPAQIRASR</sequence>
<reference evidence="5 6" key="1">
    <citation type="submission" date="2019-12" db="EMBL/GenBank/DDBJ databases">
        <authorList>
            <person name="Yuan C.-G."/>
        </authorList>
    </citation>
    <scope>NUCLEOTIDE SEQUENCE [LARGE SCALE GENOMIC DNA]</scope>
    <source>
        <strain evidence="5 6">KCTC 23863</strain>
    </source>
</reference>
<proteinExistence type="predicted"/>
<evidence type="ECO:0000313" key="5">
    <source>
        <dbReference type="EMBL" id="MXQ14476.1"/>
    </source>
</evidence>
<dbReference type="PROSITE" id="PS01124">
    <property type="entry name" value="HTH_ARAC_FAMILY_2"/>
    <property type="match status" value="1"/>
</dbReference>
<dbReference type="InterPro" id="IPR009057">
    <property type="entry name" value="Homeodomain-like_sf"/>
</dbReference>
<protein>
    <submittedName>
        <fullName evidence="5">Helix-turn-helix domain-containing protein</fullName>
    </submittedName>
</protein>
<evidence type="ECO:0000259" key="4">
    <source>
        <dbReference type="PROSITE" id="PS01124"/>
    </source>
</evidence>
<dbReference type="Proteomes" id="UP000436483">
    <property type="component" value="Unassembled WGS sequence"/>
</dbReference>
<evidence type="ECO:0000256" key="3">
    <source>
        <dbReference type="ARBA" id="ARBA00023163"/>
    </source>
</evidence>
<evidence type="ECO:0000256" key="2">
    <source>
        <dbReference type="ARBA" id="ARBA00023125"/>
    </source>
</evidence>
<comment type="caution">
    <text evidence="5">The sequence shown here is derived from an EMBL/GenBank/DDBJ whole genome shotgun (WGS) entry which is preliminary data.</text>
</comment>
<name>A0A7X3MWG0_9HYPH</name>
<dbReference type="InterPro" id="IPR018060">
    <property type="entry name" value="HTH_AraC"/>
</dbReference>
<keyword evidence="2" id="KW-0238">DNA-binding</keyword>
<reference evidence="5 6" key="2">
    <citation type="submission" date="2020-01" db="EMBL/GenBank/DDBJ databases">
        <title>Microvirga sp. nov., an arsenate reduction bacterium isolated from Tibet hotspring sediments.</title>
        <authorList>
            <person name="Xian W.-D."/>
            <person name="Li W.-J."/>
        </authorList>
    </citation>
    <scope>NUCLEOTIDE SEQUENCE [LARGE SCALE GENOMIC DNA]</scope>
    <source>
        <strain evidence="5 6">KCTC 23863</strain>
    </source>
</reference>
<dbReference type="GO" id="GO:0043565">
    <property type="term" value="F:sequence-specific DNA binding"/>
    <property type="evidence" value="ECO:0007669"/>
    <property type="project" value="InterPro"/>
</dbReference>
<keyword evidence="6" id="KW-1185">Reference proteome</keyword>
<gene>
    <name evidence="5" type="ORF">GR328_24100</name>
</gene>
<dbReference type="RefSeq" id="WP_160888199.1">
    <property type="nucleotide sequence ID" value="NZ_WURB01000035.1"/>
</dbReference>
<organism evidence="5 6">
    <name type="scientific">Microvirga makkahensis</name>
    <dbReference type="NCBI Taxonomy" id="1128670"/>
    <lineage>
        <taxon>Bacteria</taxon>
        <taxon>Pseudomonadati</taxon>
        <taxon>Pseudomonadota</taxon>
        <taxon>Alphaproteobacteria</taxon>
        <taxon>Hyphomicrobiales</taxon>
        <taxon>Methylobacteriaceae</taxon>
        <taxon>Microvirga</taxon>
    </lineage>
</organism>
<dbReference type="OrthoDB" id="9806208at2"/>
<dbReference type="GO" id="GO:0003700">
    <property type="term" value="F:DNA-binding transcription factor activity"/>
    <property type="evidence" value="ECO:0007669"/>
    <property type="project" value="InterPro"/>
</dbReference>
<evidence type="ECO:0000313" key="6">
    <source>
        <dbReference type="Proteomes" id="UP000436483"/>
    </source>
</evidence>
<dbReference type="Gene3D" id="1.10.10.60">
    <property type="entry name" value="Homeodomain-like"/>
    <property type="match status" value="1"/>
</dbReference>
<dbReference type="SUPFAM" id="SSF46689">
    <property type="entry name" value="Homeodomain-like"/>
    <property type="match status" value="2"/>
</dbReference>
<dbReference type="SMART" id="SM00342">
    <property type="entry name" value="HTH_ARAC"/>
    <property type="match status" value="1"/>
</dbReference>